<evidence type="ECO:0000313" key="2">
    <source>
        <dbReference type="EMBL" id="GIY81883.1"/>
    </source>
</evidence>
<name>A0AAV4WHW8_9ARAC</name>
<sequence length="135" mass="15053">MQIAMAARDLIGKALVHQSYQSETRALVEPVPLVGPSSPTLSDRTEAFLRVRGEASQHKKTTRVSQRRGQKVPDPKKIQNTLLKEPEEKEEKKRTKNSNGRTSNPRKVGKTKVIKCLEIPVGVERLNEGAFGDLL</sequence>
<gene>
    <name evidence="2" type="ORF">CDAR_43191</name>
</gene>
<feature type="compositionally biased region" description="Basic residues" evidence="1">
    <location>
        <begin position="58"/>
        <end position="70"/>
    </location>
</feature>
<organism evidence="2 3">
    <name type="scientific">Caerostris darwini</name>
    <dbReference type="NCBI Taxonomy" id="1538125"/>
    <lineage>
        <taxon>Eukaryota</taxon>
        <taxon>Metazoa</taxon>
        <taxon>Ecdysozoa</taxon>
        <taxon>Arthropoda</taxon>
        <taxon>Chelicerata</taxon>
        <taxon>Arachnida</taxon>
        <taxon>Araneae</taxon>
        <taxon>Araneomorphae</taxon>
        <taxon>Entelegynae</taxon>
        <taxon>Araneoidea</taxon>
        <taxon>Araneidae</taxon>
        <taxon>Caerostris</taxon>
    </lineage>
</organism>
<dbReference type="Proteomes" id="UP001054837">
    <property type="component" value="Unassembled WGS sequence"/>
</dbReference>
<dbReference type="EMBL" id="BPLQ01014670">
    <property type="protein sequence ID" value="GIY81883.1"/>
    <property type="molecule type" value="Genomic_DNA"/>
</dbReference>
<keyword evidence="3" id="KW-1185">Reference proteome</keyword>
<reference evidence="2 3" key="1">
    <citation type="submission" date="2021-06" db="EMBL/GenBank/DDBJ databases">
        <title>Caerostris darwini draft genome.</title>
        <authorList>
            <person name="Kono N."/>
            <person name="Arakawa K."/>
        </authorList>
    </citation>
    <scope>NUCLEOTIDE SEQUENCE [LARGE SCALE GENOMIC DNA]</scope>
</reference>
<evidence type="ECO:0000313" key="3">
    <source>
        <dbReference type="Proteomes" id="UP001054837"/>
    </source>
</evidence>
<protein>
    <submittedName>
        <fullName evidence="2">Uncharacterized protein</fullName>
    </submittedName>
</protein>
<comment type="caution">
    <text evidence="2">The sequence shown here is derived from an EMBL/GenBank/DDBJ whole genome shotgun (WGS) entry which is preliminary data.</text>
</comment>
<dbReference type="AlphaFoldDB" id="A0AAV4WHW8"/>
<evidence type="ECO:0000256" key="1">
    <source>
        <dbReference type="SAM" id="MobiDB-lite"/>
    </source>
</evidence>
<accession>A0AAV4WHW8</accession>
<proteinExistence type="predicted"/>
<feature type="region of interest" description="Disordered" evidence="1">
    <location>
        <begin position="50"/>
        <end position="111"/>
    </location>
</feature>
<feature type="compositionally biased region" description="Basic and acidic residues" evidence="1">
    <location>
        <begin position="84"/>
        <end position="93"/>
    </location>
</feature>